<reference evidence="9" key="1">
    <citation type="submission" date="2014-12" db="EMBL/GenBank/DDBJ databases">
        <title>Insight into the proteome of Arion vulgaris.</title>
        <authorList>
            <person name="Aradska J."/>
            <person name="Bulat T."/>
            <person name="Smidak R."/>
            <person name="Sarate P."/>
            <person name="Gangsoo J."/>
            <person name="Sialana F."/>
            <person name="Bilban M."/>
            <person name="Lubec G."/>
        </authorList>
    </citation>
    <scope>NUCLEOTIDE SEQUENCE</scope>
    <source>
        <tissue evidence="9">Skin</tissue>
    </source>
</reference>
<proteinExistence type="inferred from homology"/>
<evidence type="ECO:0008006" key="10">
    <source>
        <dbReference type="Google" id="ProtNLM"/>
    </source>
</evidence>
<evidence type="ECO:0000313" key="9">
    <source>
        <dbReference type="EMBL" id="CEK76628.1"/>
    </source>
</evidence>
<dbReference type="GO" id="GO:0007094">
    <property type="term" value="P:mitotic spindle assembly checkpoint signaling"/>
    <property type="evidence" value="ECO:0007669"/>
    <property type="project" value="InterPro"/>
</dbReference>
<feature type="region of interest" description="Disordered" evidence="8">
    <location>
        <begin position="1"/>
        <end position="20"/>
    </location>
</feature>
<comment type="similarity">
    <text evidence="2">Belongs to the MAD1 family.</text>
</comment>
<evidence type="ECO:0000256" key="5">
    <source>
        <dbReference type="ARBA" id="ARBA00023242"/>
    </source>
</evidence>
<feature type="coiled-coil region" evidence="7">
    <location>
        <begin position="255"/>
        <end position="282"/>
    </location>
</feature>
<dbReference type="GO" id="GO:0005635">
    <property type="term" value="C:nuclear envelope"/>
    <property type="evidence" value="ECO:0007669"/>
    <property type="project" value="TreeGrafter"/>
</dbReference>
<dbReference type="PANTHER" id="PTHR23168:SF0">
    <property type="entry name" value="MITOTIC SPINDLE ASSEMBLY CHECKPOINT PROTEIN MAD1"/>
    <property type="match status" value="1"/>
</dbReference>
<dbReference type="GO" id="GO:0051315">
    <property type="term" value="P:attachment of mitotic spindle microtubules to kinetochore"/>
    <property type="evidence" value="ECO:0007669"/>
    <property type="project" value="TreeGrafter"/>
</dbReference>
<feature type="compositionally biased region" description="Polar residues" evidence="8">
    <location>
        <begin position="1"/>
        <end position="13"/>
    </location>
</feature>
<keyword evidence="7" id="KW-0175">Coiled coil</keyword>
<dbReference type="GO" id="GO:0000776">
    <property type="term" value="C:kinetochore"/>
    <property type="evidence" value="ECO:0007669"/>
    <property type="project" value="TreeGrafter"/>
</dbReference>
<evidence type="ECO:0000256" key="6">
    <source>
        <dbReference type="ARBA" id="ARBA00023306"/>
    </source>
</evidence>
<feature type="coiled-coil region" evidence="7">
    <location>
        <begin position="204"/>
        <end position="231"/>
    </location>
</feature>
<feature type="coiled-coil region" evidence="7">
    <location>
        <begin position="87"/>
        <end position="121"/>
    </location>
</feature>
<dbReference type="GO" id="GO:0072686">
    <property type="term" value="C:mitotic spindle"/>
    <property type="evidence" value="ECO:0007669"/>
    <property type="project" value="TreeGrafter"/>
</dbReference>
<dbReference type="Gene3D" id="3.30.457.60">
    <property type="match status" value="1"/>
</dbReference>
<name>A0A0B7A767_9EUPU</name>
<evidence type="ECO:0000256" key="7">
    <source>
        <dbReference type="SAM" id="Coils"/>
    </source>
</evidence>
<dbReference type="AlphaFoldDB" id="A0A0B7A767"/>
<evidence type="ECO:0000256" key="8">
    <source>
        <dbReference type="SAM" id="MobiDB-lite"/>
    </source>
</evidence>
<dbReference type="Gene3D" id="6.10.250.90">
    <property type="match status" value="1"/>
</dbReference>
<dbReference type="GO" id="GO:0051301">
    <property type="term" value="P:cell division"/>
    <property type="evidence" value="ECO:0007669"/>
    <property type="project" value="UniProtKB-KW"/>
</dbReference>
<dbReference type="PANTHER" id="PTHR23168">
    <property type="entry name" value="MITOTIC SPINDLE ASSEMBLY CHECKPOINT PROTEIN MAD1 MITOTIC ARREST DEFICIENT-LIKE PROTEIN 1"/>
    <property type="match status" value="1"/>
</dbReference>
<evidence type="ECO:0000256" key="4">
    <source>
        <dbReference type="ARBA" id="ARBA00022776"/>
    </source>
</evidence>
<protein>
    <recommendedName>
        <fullName evidence="10">Spindle assembly checkpoint component MAD1</fullName>
    </recommendedName>
</protein>
<keyword evidence="3" id="KW-0132">Cell division</keyword>
<sequence>MMLTQGELQTSMHSKQRNLEQHLAENRKLTTELTTEKNKVSHSSSLIKQLQRKLLLVTRERDSYRSLLDSYENEVTINFDLEKKAQIQRLEAIVQGYKEQSRELEAELQTVTDKLVETQAQCCQLQQQLNTAISSDQQAPSLEDKELIIQLRERMSELESNLIITQREKDILEARIEQRHLQGDYDPSKTKVVHFTLNPCALAQKARCEELQKLKEENERLTKRNQILEEHGGNVEDLTVQVQEKLLHPSPSKEVEEMRAQLQREEMRNKRLMEVFKKTSQEFREVCYQLTGYKIDIPCANQYRLTSMYADCPRDHFLFQQNSQGEIQMLQTDFSLTVQDAIELYLQKHNSIPLFLSHITMELFGRQTMNLG</sequence>
<dbReference type="EMBL" id="HACG01029763">
    <property type="protein sequence ID" value="CEK76628.1"/>
    <property type="molecule type" value="Transcribed_RNA"/>
</dbReference>
<feature type="coiled-coil region" evidence="7">
    <location>
        <begin position="148"/>
        <end position="175"/>
    </location>
</feature>
<dbReference type="Gene3D" id="1.20.5.170">
    <property type="match status" value="1"/>
</dbReference>
<keyword evidence="4" id="KW-0498">Mitosis</keyword>
<keyword evidence="5" id="KW-0539">Nucleus</keyword>
<dbReference type="FunFam" id="3.30.457.60:FF:000002">
    <property type="entry name" value="Mitotic spindle assembly checkpoint protein MAD1"/>
    <property type="match status" value="1"/>
</dbReference>
<keyword evidence="6" id="KW-0131">Cell cycle</keyword>
<accession>A0A0B7A767</accession>
<evidence type="ECO:0000256" key="1">
    <source>
        <dbReference type="ARBA" id="ARBA00004123"/>
    </source>
</evidence>
<gene>
    <name evidence="9" type="primary">ORF100824</name>
</gene>
<dbReference type="InterPro" id="IPR008672">
    <property type="entry name" value="Mad1"/>
</dbReference>
<dbReference type="Pfam" id="PF05557">
    <property type="entry name" value="MAD"/>
    <property type="match status" value="1"/>
</dbReference>
<evidence type="ECO:0000256" key="2">
    <source>
        <dbReference type="ARBA" id="ARBA00008029"/>
    </source>
</evidence>
<organism evidence="9">
    <name type="scientific">Arion vulgaris</name>
    <dbReference type="NCBI Taxonomy" id="1028688"/>
    <lineage>
        <taxon>Eukaryota</taxon>
        <taxon>Metazoa</taxon>
        <taxon>Spiralia</taxon>
        <taxon>Lophotrochozoa</taxon>
        <taxon>Mollusca</taxon>
        <taxon>Gastropoda</taxon>
        <taxon>Heterobranchia</taxon>
        <taxon>Euthyneura</taxon>
        <taxon>Panpulmonata</taxon>
        <taxon>Eupulmonata</taxon>
        <taxon>Stylommatophora</taxon>
        <taxon>Helicina</taxon>
        <taxon>Arionoidea</taxon>
        <taxon>Arionidae</taxon>
        <taxon>Arion</taxon>
    </lineage>
</organism>
<comment type="subcellular location">
    <subcellularLocation>
        <location evidence="1">Nucleus</location>
    </subcellularLocation>
</comment>
<evidence type="ECO:0000256" key="3">
    <source>
        <dbReference type="ARBA" id="ARBA00022618"/>
    </source>
</evidence>
<dbReference type="SUPFAM" id="SSF75704">
    <property type="entry name" value="Mitotic arrest deficient-like 1, Mad1"/>
    <property type="match status" value="1"/>
</dbReference>